<reference evidence="11" key="2">
    <citation type="submission" date="2018-07" db="EMBL/GenBank/DDBJ databases">
        <authorList>
            <person name="Mckenzie S.K."/>
            <person name="Kronauer D.J.C."/>
        </authorList>
    </citation>
    <scope>NUCLEOTIDE SEQUENCE</scope>
    <source>
        <strain evidence="11">Clonal line C1</strain>
    </source>
</reference>
<keyword evidence="6 10" id="KW-1133">Transmembrane helix</keyword>
<keyword evidence="7 10" id="KW-0472">Membrane</keyword>
<dbReference type="PANTHER" id="PTHR21137">
    <property type="entry name" value="ODORANT RECEPTOR"/>
    <property type="match status" value="1"/>
</dbReference>
<evidence type="ECO:0000256" key="7">
    <source>
        <dbReference type="ARBA" id="ARBA00023136"/>
    </source>
</evidence>
<feature type="transmembrane region" description="Helical" evidence="10">
    <location>
        <begin position="45"/>
        <end position="65"/>
    </location>
</feature>
<evidence type="ECO:0000256" key="6">
    <source>
        <dbReference type="ARBA" id="ARBA00022989"/>
    </source>
</evidence>
<sequence length="403" mass="46738">MDSSTNGYRDLEWAIKLNRISLEVLGLWPKVEEVPREKLKHNLHVLSILLIFVLSILFPCIHSLVKTHEDIMIIIEHLQCILPMITCIVRIIVFWWKKEDIIPIISMITEDWLKSRNVQERNMMITWAQRSRIIVISSYIVMGISCFCGVLLPIFGLSLTDGVNINDTEKIFPLRVYYFYDVTKSPQYELTYIILTIGIFFTATTYTGIDNFLGLLIFHICGQLDILSTRLMYLNTFMKFHNDLKNCVMNHTRLLRAIAIIEDTYNKMLLALFLYFGILFAFYGFLIINLVQERNYLSITRIISLMCVVITILVHMGLYCAVGEVLIIQCDRMYYAICSQKWYTLDSKKIKNLILLLIRTKIPCYITAGKVFPMTMATFCNLVETSVGYISVLCTARNNDLKA</sequence>
<keyword evidence="8 10" id="KW-0675">Receptor</keyword>
<evidence type="ECO:0000256" key="10">
    <source>
        <dbReference type="RuleBase" id="RU351113"/>
    </source>
</evidence>
<comment type="subcellular location">
    <subcellularLocation>
        <location evidence="1 10">Cell membrane</location>
        <topology evidence="1 10">Multi-pass membrane protein</topology>
    </subcellularLocation>
</comment>
<keyword evidence="4 10" id="KW-0812">Transmembrane</keyword>
<feature type="transmembrane region" description="Helical" evidence="10">
    <location>
        <begin position="303"/>
        <end position="328"/>
    </location>
</feature>
<evidence type="ECO:0000256" key="3">
    <source>
        <dbReference type="ARBA" id="ARBA00022606"/>
    </source>
</evidence>
<dbReference type="GO" id="GO:0004984">
    <property type="term" value="F:olfactory receptor activity"/>
    <property type="evidence" value="ECO:0007669"/>
    <property type="project" value="InterPro"/>
</dbReference>
<keyword evidence="2" id="KW-1003">Cell membrane</keyword>
<dbReference type="GO" id="GO:0005549">
    <property type="term" value="F:odorant binding"/>
    <property type="evidence" value="ECO:0007669"/>
    <property type="project" value="InterPro"/>
</dbReference>
<comment type="similarity">
    <text evidence="10">Belongs to the insect chemoreceptor superfamily. Heteromeric odorant receptor channel (TC 1.A.69) family.</text>
</comment>
<evidence type="ECO:0000256" key="5">
    <source>
        <dbReference type="ARBA" id="ARBA00022725"/>
    </source>
</evidence>
<dbReference type="InterPro" id="IPR004117">
    <property type="entry name" value="7tm6_olfct_rcpt"/>
</dbReference>
<gene>
    <name evidence="11" type="ORF">DMN91_007056</name>
</gene>
<feature type="transmembrane region" description="Helical" evidence="10">
    <location>
        <begin position="190"/>
        <end position="209"/>
    </location>
</feature>
<dbReference type="EMBL" id="QOIP01000007">
    <property type="protein sequence ID" value="RLU20446.1"/>
    <property type="molecule type" value="Genomic_DNA"/>
</dbReference>
<dbReference type="PANTHER" id="PTHR21137:SF35">
    <property type="entry name" value="ODORANT RECEPTOR 19A-RELATED"/>
    <property type="match status" value="1"/>
</dbReference>
<evidence type="ECO:0000256" key="8">
    <source>
        <dbReference type="ARBA" id="ARBA00023170"/>
    </source>
</evidence>
<keyword evidence="3 10" id="KW-0716">Sensory transduction</keyword>
<dbReference type="Proteomes" id="UP000279307">
    <property type="component" value="Chromosome 7"/>
</dbReference>
<evidence type="ECO:0000313" key="11">
    <source>
        <dbReference type="EMBL" id="RLU20446.1"/>
    </source>
</evidence>
<evidence type="ECO:0000256" key="4">
    <source>
        <dbReference type="ARBA" id="ARBA00022692"/>
    </source>
</evidence>
<dbReference type="GO" id="GO:0005886">
    <property type="term" value="C:plasma membrane"/>
    <property type="evidence" value="ECO:0007669"/>
    <property type="project" value="UniProtKB-SubCell"/>
</dbReference>
<name>A0A3L8DJD0_OOCBI</name>
<accession>A0A3L8DJD0</accession>
<dbReference type="Pfam" id="PF02949">
    <property type="entry name" value="7tm_6"/>
    <property type="match status" value="1"/>
</dbReference>
<reference evidence="11" key="1">
    <citation type="journal article" date="2018" name="Genome Res.">
        <title>The genomic architecture and molecular evolution of ant odorant receptors.</title>
        <authorList>
            <person name="McKenzie S.K."/>
            <person name="Kronauer D.J.C."/>
        </authorList>
    </citation>
    <scope>NUCLEOTIDE SEQUENCE [LARGE SCALE GENOMIC DNA]</scope>
    <source>
        <strain evidence="11">Clonal line C1</strain>
    </source>
</reference>
<feature type="transmembrane region" description="Helical" evidence="10">
    <location>
        <begin position="133"/>
        <end position="155"/>
    </location>
</feature>
<dbReference type="GO" id="GO:0007165">
    <property type="term" value="P:signal transduction"/>
    <property type="evidence" value="ECO:0007669"/>
    <property type="project" value="UniProtKB-KW"/>
</dbReference>
<evidence type="ECO:0000256" key="9">
    <source>
        <dbReference type="ARBA" id="ARBA00023224"/>
    </source>
</evidence>
<comment type="caution">
    <text evidence="11">The sequence shown here is derived from an EMBL/GenBank/DDBJ whole genome shotgun (WGS) entry which is preliminary data.</text>
</comment>
<keyword evidence="9 10" id="KW-0807">Transducer</keyword>
<feature type="transmembrane region" description="Helical" evidence="10">
    <location>
        <begin position="216"/>
        <end position="234"/>
    </location>
</feature>
<dbReference type="AlphaFoldDB" id="A0A3L8DJD0"/>
<organism evidence="11">
    <name type="scientific">Ooceraea biroi</name>
    <name type="common">Clonal raider ant</name>
    <name type="synonym">Cerapachys biroi</name>
    <dbReference type="NCBI Taxonomy" id="2015173"/>
    <lineage>
        <taxon>Eukaryota</taxon>
        <taxon>Metazoa</taxon>
        <taxon>Ecdysozoa</taxon>
        <taxon>Arthropoda</taxon>
        <taxon>Hexapoda</taxon>
        <taxon>Insecta</taxon>
        <taxon>Pterygota</taxon>
        <taxon>Neoptera</taxon>
        <taxon>Endopterygota</taxon>
        <taxon>Hymenoptera</taxon>
        <taxon>Apocrita</taxon>
        <taxon>Aculeata</taxon>
        <taxon>Formicoidea</taxon>
        <taxon>Formicidae</taxon>
        <taxon>Dorylinae</taxon>
        <taxon>Ooceraea</taxon>
    </lineage>
</organism>
<keyword evidence="5 10" id="KW-0552">Olfaction</keyword>
<evidence type="ECO:0000256" key="1">
    <source>
        <dbReference type="ARBA" id="ARBA00004651"/>
    </source>
</evidence>
<proteinExistence type="inferred from homology"/>
<dbReference type="OrthoDB" id="7634903at2759"/>
<protein>
    <recommendedName>
        <fullName evidence="10">Odorant receptor</fullName>
    </recommendedName>
</protein>
<evidence type="ECO:0000256" key="2">
    <source>
        <dbReference type="ARBA" id="ARBA00022475"/>
    </source>
</evidence>
<feature type="transmembrane region" description="Helical" evidence="10">
    <location>
        <begin position="71"/>
        <end position="96"/>
    </location>
</feature>
<feature type="transmembrane region" description="Helical" evidence="10">
    <location>
        <begin position="272"/>
        <end position="291"/>
    </location>
</feature>